<sequence>MFLISGQVVPVTDSAGKSLTIDIRGIGPQPTEDSTIAGVALPTIIQGSPETPGYVEATVEFETGHDSVGDKLEIFFSAVVASLTDAGLIGHSVAPERIIKKRWEIPLTFQSEGKVSKGKYRRTVFTAIDPSWPSTMICPDGYVKYEFEALLTKTKSTNAATSTSMIIRTCKEFLVWNCNISQFASQRVGGSASRVASSSTLLASSPDLDRSSLSWKDPSALFPSPPTSPLTETSDSRGTATAPTGPRHSITGTWAKAKLPIVVSIPSTNVQLGETVPVTIRINRRTSTSGTRTGVVLVEGRIVIQQNRVSRSVHVGISPKKVAQKLITVPLPNPWPTQTGDRATITVEGTSQTIPVEIPLPSVESRARFSPTDLYPSLKSKYFDVEHQVSVILKLRLADQKDRQAAEVEISSPVHITNPRPAERAPAGEDWVPDYDDAELQRGFNRVNSRHHWDGITSRAEEEEEDDLPSYTEAQSLSQL</sequence>
<comment type="caution">
    <text evidence="3">The sequence shown here is derived from an EMBL/GenBank/DDBJ whole genome shotgun (WGS) entry which is preliminary data.</text>
</comment>
<dbReference type="Pfam" id="PF02752">
    <property type="entry name" value="Arrestin_C"/>
    <property type="match status" value="1"/>
</dbReference>
<organism evidence="3 4">
    <name type="scientific">Entomortierella parvispora</name>
    <dbReference type="NCBI Taxonomy" id="205924"/>
    <lineage>
        <taxon>Eukaryota</taxon>
        <taxon>Fungi</taxon>
        <taxon>Fungi incertae sedis</taxon>
        <taxon>Mucoromycota</taxon>
        <taxon>Mortierellomycotina</taxon>
        <taxon>Mortierellomycetes</taxon>
        <taxon>Mortierellales</taxon>
        <taxon>Mortierellaceae</taxon>
        <taxon>Entomortierella</taxon>
    </lineage>
</organism>
<protein>
    <recommendedName>
        <fullName evidence="2">Arrestin C-terminal-like domain-containing protein</fullName>
    </recommendedName>
</protein>
<gene>
    <name evidence="3" type="ORF">EMPS_02861</name>
</gene>
<dbReference type="Proteomes" id="UP000827284">
    <property type="component" value="Unassembled WGS sequence"/>
</dbReference>
<feature type="region of interest" description="Disordered" evidence="1">
    <location>
        <begin position="407"/>
        <end position="430"/>
    </location>
</feature>
<feature type="region of interest" description="Disordered" evidence="1">
    <location>
        <begin position="457"/>
        <end position="480"/>
    </location>
</feature>
<accession>A0A9P3H5M8</accession>
<keyword evidence="4" id="KW-1185">Reference proteome</keyword>
<evidence type="ECO:0000313" key="3">
    <source>
        <dbReference type="EMBL" id="GJJ70512.1"/>
    </source>
</evidence>
<reference evidence="3" key="2">
    <citation type="journal article" date="2022" name="Microbiol. Resour. Announc.">
        <title>Whole-Genome Sequence of Entomortierella parvispora E1425, a Mucoromycotan Fungus Associated with Burkholderiaceae-Related Endosymbiotic Bacteria.</title>
        <authorList>
            <person name="Herlambang A."/>
            <person name="Guo Y."/>
            <person name="Takashima Y."/>
            <person name="Narisawa K."/>
            <person name="Ohta H."/>
            <person name="Nishizawa T."/>
        </authorList>
    </citation>
    <scope>NUCLEOTIDE SEQUENCE</scope>
    <source>
        <strain evidence="3">E1425</strain>
    </source>
</reference>
<evidence type="ECO:0000256" key="1">
    <source>
        <dbReference type="SAM" id="MobiDB-lite"/>
    </source>
</evidence>
<dbReference type="AlphaFoldDB" id="A0A9P3H5M8"/>
<evidence type="ECO:0000259" key="2">
    <source>
        <dbReference type="Pfam" id="PF02752"/>
    </source>
</evidence>
<evidence type="ECO:0000313" key="4">
    <source>
        <dbReference type="Proteomes" id="UP000827284"/>
    </source>
</evidence>
<name>A0A9P3H5M8_9FUNG</name>
<dbReference type="EMBL" id="BQFW01000004">
    <property type="protein sequence ID" value="GJJ70512.1"/>
    <property type="molecule type" value="Genomic_DNA"/>
</dbReference>
<dbReference type="OrthoDB" id="2361690at2759"/>
<reference evidence="3" key="1">
    <citation type="submission" date="2021-11" db="EMBL/GenBank/DDBJ databases">
        <authorList>
            <person name="Herlambang A."/>
            <person name="Guo Y."/>
            <person name="Takashima Y."/>
            <person name="Nishizawa T."/>
        </authorList>
    </citation>
    <scope>NUCLEOTIDE SEQUENCE</scope>
    <source>
        <strain evidence="3">E1425</strain>
    </source>
</reference>
<feature type="region of interest" description="Disordered" evidence="1">
    <location>
        <begin position="205"/>
        <end position="250"/>
    </location>
</feature>
<dbReference type="InterPro" id="IPR011022">
    <property type="entry name" value="Arrestin_C-like"/>
</dbReference>
<feature type="domain" description="Arrestin C-terminal-like" evidence="2">
    <location>
        <begin position="258"/>
        <end position="419"/>
    </location>
</feature>
<proteinExistence type="predicted"/>